<dbReference type="SMART" id="SM00257">
    <property type="entry name" value="LysM"/>
    <property type="match status" value="1"/>
</dbReference>
<evidence type="ECO:0000256" key="1">
    <source>
        <dbReference type="ARBA" id="ARBA00022729"/>
    </source>
</evidence>
<keyword evidence="5" id="KW-1185">Reference proteome</keyword>
<dbReference type="CDD" id="cd00118">
    <property type="entry name" value="LysM"/>
    <property type="match status" value="1"/>
</dbReference>
<organism evidence="4 5">
    <name type="scientific">Cohnella silvisoli</name>
    <dbReference type="NCBI Taxonomy" id="2873699"/>
    <lineage>
        <taxon>Bacteria</taxon>
        <taxon>Bacillati</taxon>
        <taxon>Bacillota</taxon>
        <taxon>Bacilli</taxon>
        <taxon>Bacillales</taxon>
        <taxon>Paenibacillaceae</taxon>
        <taxon>Cohnella</taxon>
    </lineage>
</organism>
<sequence length="220" mass="23323">MSYSWKKLGQRSAALALGAAFMLPALTVNAATAYTAKDTDTFWKLSKQLNVPLQQLINANPDVDPLNIYAGLKLVVPSGSLKAKSVSQQMLLDSEPSPAQPVQSVTTTTGQSLSFSKVIDIRATAYSASAEENGEWGPVDYFGNPLKLGTIAVDPTVIPFGTKVYITGYDFEGLPAGGLIATATDKGGAIKGNRIDIFVPGSRDFVSGFGNQNVKVYVLK</sequence>
<evidence type="ECO:0000313" key="5">
    <source>
        <dbReference type="Proteomes" id="UP001493487"/>
    </source>
</evidence>
<dbReference type="InterPro" id="IPR018392">
    <property type="entry name" value="LysM"/>
</dbReference>
<dbReference type="PANTHER" id="PTHR39160">
    <property type="entry name" value="CELL WALL-BINDING PROTEIN YOCH"/>
    <property type="match status" value="1"/>
</dbReference>
<protein>
    <submittedName>
        <fullName evidence="4">3D domain-containing protein</fullName>
    </submittedName>
</protein>
<dbReference type="EMBL" id="JASKHM010000011">
    <property type="protein sequence ID" value="MEQ4484423.1"/>
    <property type="molecule type" value="Genomic_DNA"/>
</dbReference>
<name>A0ABV1KWC6_9BACL</name>
<dbReference type="CDD" id="cd14667">
    <property type="entry name" value="3D_containing_proteins"/>
    <property type="match status" value="1"/>
</dbReference>
<feature type="domain" description="LysM" evidence="3">
    <location>
        <begin position="32"/>
        <end position="76"/>
    </location>
</feature>
<dbReference type="SUPFAM" id="SSF50685">
    <property type="entry name" value="Barwin-like endoglucanases"/>
    <property type="match status" value="1"/>
</dbReference>
<gene>
    <name evidence="4" type="ORF">QJS35_18655</name>
</gene>
<dbReference type="InterPro" id="IPR010611">
    <property type="entry name" value="3D_dom"/>
</dbReference>
<dbReference type="Proteomes" id="UP001493487">
    <property type="component" value="Unassembled WGS sequence"/>
</dbReference>
<evidence type="ECO:0000259" key="3">
    <source>
        <dbReference type="PROSITE" id="PS51782"/>
    </source>
</evidence>
<dbReference type="InterPro" id="IPR036908">
    <property type="entry name" value="RlpA-like_sf"/>
</dbReference>
<comment type="caution">
    <text evidence="4">The sequence shown here is derived from an EMBL/GenBank/DDBJ whole genome shotgun (WGS) entry which is preliminary data.</text>
</comment>
<feature type="chain" id="PRO_5047104142" evidence="2">
    <location>
        <begin position="31"/>
        <end position="220"/>
    </location>
</feature>
<evidence type="ECO:0000256" key="2">
    <source>
        <dbReference type="SAM" id="SignalP"/>
    </source>
</evidence>
<dbReference type="RefSeq" id="WP_232186969.1">
    <property type="nucleotide sequence ID" value="NZ_JAIOAP010000010.1"/>
</dbReference>
<dbReference type="Gene3D" id="2.40.40.10">
    <property type="entry name" value="RlpA-like domain"/>
    <property type="match status" value="1"/>
</dbReference>
<feature type="signal peptide" evidence="2">
    <location>
        <begin position="1"/>
        <end position="30"/>
    </location>
</feature>
<dbReference type="Pfam" id="PF01476">
    <property type="entry name" value="LysM"/>
    <property type="match status" value="1"/>
</dbReference>
<evidence type="ECO:0000313" key="4">
    <source>
        <dbReference type="EMBL" id="MEQ4484423.1"/>
    </source>
</evidence>
<reference evidence="4 5" key="1">
    <citation type="journal article" date="2023" name="Genome Announc.">
        <title>Pan-Genome Analyses of the Genus Cohnella and Proposal of the Novel Species Cohnella silvisoli sp. nov., Isolated from Forest Soil.</title>
        <authorList>
            <person name="Wang C."/>
            <person name="Mao L."/>
            <person name="Bao G."/>
            <person name="Zhu H."/>
        </authorList>
    </citation>
    <scope>NUCLEOTIDE SEQUENCE [LARGE SCALE GENOMIC DNA]</scope>
    <source>
        <strain evidence="4 5">NL03-T5-1</strain>
    </source>
</reference>
<dbReference type="Gene3D" id="3.10.350.10">
    <property type="entry name" value="LysM domain"/>
    <property type="match status" value="1"/>
</dbReference>
<dbReference type="Pfam" id="PF06725">
    <property type="entry name" value="3D"/>
    <property type="match status" value="1"/>
</dbReference>
<dbReference type="InterPro" id="IPR051933">
    <property type="entry name" value="Resuscitation_pf_RpfB"/>
</dbReference>
<accession>A0ABV1KWC6</accession>
<dbReference type="PROSITE" id="PS51782">
    <property type="entry name" value="LYSM"/>
    <property type="match status" value="1"/>
</dbReference>
<keyword evidence="1 2" id="KW-0732">Signal</keyword>
<dbReference type="InterPro" id="IPR059180">
    <property type="entry name" value="3D_YorM"/>
</dbReference>
<dbReference type="PANTHER" id="PTHR39160:SF4">
    <property type="entry name" value="RESUSCITATION-PROMOTING FACTOR RPFB"/>
    <property type="match status" value="1"/>
</dbReference>
<dbReference type="SUPFAM" id="SSF54106">
    <property type="entry name" value="LysM domain"/>
    <property type="match status" value="1"/>
</dbReference>
<dbReference type="InterPro" id="IPR036779">
    <property type="entry name" value="LysM_dom_sf"/>
</dbReference>
<proteinExistence type="predicted"/>